<keyword evidence="2" id="KW-1185">Reference proteome</keyword>
<reference evidence="1 2" key="1">
    <citation type="submission" date="2018-10" db="EMBL/GenBank/DDBJ databases">
        <authorList>
            <person name="Ekblom R."/>
            <person name="Jareborg N."/>
        </authorList>
    </citation>
    <scope>NUCLEOTIDE SEQUENCE [LARGE SCALE GENOMIC DNA]</scope>
    <source>
        <tissue evidence="1">Muscle</tissue>
    </source>
</reference>
<dbReference type="AlphaFoldDB" id="A0A9X9Q7K7"/>
<sequence>EPSFSSSRSSFTRLLISSSELSSDTEPIMNRECWFSSIGLPKGDGSSIIPSK</sequence>
<gene>
    <name evidence="1" type="ORF">BN2614_LOCUS4</name>
</gene>
<protein>
    <submittedName>
        <fullName evidence="1">Uncharacterized protein</fullName>
    </submittedName>
</protein>
<feature type="non-terminal residue" evidence="1">
    <location>
        <position position="1"/>
    </location>
</feature>
<organism evidence="1 2">
    <name type="scientific">Gulo gulo</name>
    <name type="common">Wolverine</name>
    <name type="synonym">Gluton</name>
    <dbReference type="NCBI Taxonomy" id="48420"/>
    <lineage>
        <taxon>Eukaryota</taxon>
        <taxon>Metazoa</taxon>
        <taxon>Chordata</taxon>
        <taxon>Craniata</taxon>
        <taxon>Vertebrata</taxon>
        <taxon>Euteleostomi</taxon>
        <taxon>Mammalia</taxon>
        <taxon>Eutheria</taxon>
        <taxon>Laurasiatheria</taxon>
        <taxon>Carnivora</taxon>
        <taxon>Caniformia</taxon>
        <taxon>Musteloidea</taxon>
        <taxon>Mustelidae</taxon>
        <taxon>Guloninae</taxon>
        <taxon>Gulo</taxon>
    </lineage>
</organism>
<dbReference type="Proteomes" id="UP000269945">
    <property type="component" value="Unassembled WGS sequence"/>
</dbReference>
<proteinExistence type="predicted"/>
<name>A0A9X9Q7K7_GULGU</name>
<evidence type="ECO:0000313" key="1">
    <source>
        <dbReference type="EMBL" id="VCX37952.1"/>
    </source>
</evidence>
<accession>A0A9X9Q7K7</accession>
<dbReference type="EMBL" id="CYRY02043508">
    <property type="protein sequence ID" value="VCX37952.1"/>
    <property type="molecule type" value="Genomic_DNA"/>
</dbReference>
<evidence type="ECO:0000313" key="2">
    <source>
        <dbReference type="Proteomes" id="UP000269945"/>
    </source>
</evidence>
<comment type="caution">
    <text evidence="1">The sequence shown here is derived from an EMBL/GenBank/DDBJ whole genome shotgun (WGS) entry which is preliminary data.</text>
</comment>